<accession>A0A8J3GAN6</accession>
<sequence>MLRNFDYYKKWLGKIVWFAVLLICVGMAESKLSRQQCDDLVVKVDYDSGIRFIDQADVEKILTDNGRDPVHGNRQQEVSLRTLENRVKANKLIEDCQVYHDLNGNLVVDIQQQKPLARWIGSSRQGEWRGTDGFYINAEGDFIPLSDRFSARVLLVSGDFFKNKKDLHTEAGRQVVDMIRYLGEDPFWKAQVIQMDVSKSGFVELKTALGDQLIEFGKAENVAAKLLKLRIFYNKVMAADWSRYDRINLRFRDQVVCE</sequence>
<dbReference type="AlphaFoldDB" id="A0A8J3GAN6"/>
<keyword evidence="2" id="KW-1185">Reference proteome</keyword>
<reference evidence="1 2" key="1">
    <citation type="journal article" date="2014" name="Int. J. Syst. Evol. Microbiol.">
        <title>Complete genome sequence of Corynebacterium casei LMG S-19264T (=DSM 44701T), isolated from a smear-ripened cheese.</title>
        <authorList>
            <consortium name="US DOE Joint Genome Institute (JGI-PGF)"/>
            <person name="Walter F."/>
            <person name="Albersmeier A."/>
            <person name="Kalinowski J."/>
            <person name="Ruckert C."/>
        </authorList>
    </citation>
    <scope>NUCLEOTIDE SEQUENCE [LARGE SCALE GENOMIC DNA]</scope>
    <source>
        <strain evidence="1 2">KCTC 12866</strain>
    </source>
</reference>
<dbReference type="Proteomes" id="UP000598271">
    <property type="component" value="Unassembled WGS sequence"/>
</dbReference>
<gene>
    <name evidence="1" type="ORF">GCM10007390_26560</name>
</gene>
<proteinExistence type="predicted"/>
<dbReference type="EMBL" id="BMXF01000002">
    <property type="protein sequence ID" value="GHB71434.1"/>
    <property type="molecule type" value="Genomic_DNA"/>
</dbReference>
<name>A0A8J3GAN6_9BACT</name>
<evidence type="ECO:0008006" key="3">
    <source>
        <dbReference type="Google" id="ProtNLM"/>
    </source>
</evidence>
<dbReference type="RefSeq" id="WP_189564948.1">
    <property type="nucleotide sequence ID" value="NZ_BMXF01000002.1"/>
</dbReference>
<protein>
    <recommendedName>
        <fullName evidence="3">Cell division protein FtsQ</fullName>
    </recommendedName>
</protein>
<comment type="caution">
    <text evidence="1">The sequence shown here is derived from an EMBL/GenBank/DDBJ whole genome shotgun (WGS) entry which is preliminary data.</text>
</comment>
<evidence type="ECO:0000313" key="1">
    <source>
        <dbReference type="EMBL" id="GHB71434.1"/>
    </source>
</evidence>
<evidence type="ECO:0000313" key="2">
    <source>
        <dbReference type="Proteomes" id="UP000598271"/>
    </source>
</evidence>
<organism evidence="1 2">
    <name type="scientific">Persicitalea jodogahamensis</name>
    <dbReference type="NCBI Taxonomy" id="402147"/>
    <lineage>
        <taxon>Bacteria</taxon>
        <taxon>Pseudomonadati</taxon>
        <taxon>Bacteroidota</taxon>
        <taxon>Cytophagia</taxon>
        <taxon>Cytophagales</taxon>
        <taxon>Spirosomataceae</taxon>
        <taxon>Persicitalea</taxon>
    </lineage>
</organism>